<dbReference type="GO" id="GO:0032259">
    <property type="term" value="P:methylation"/>
    <property type="evidence" value="ECO:0007669"/>
    <property type="project" value="UniProtKB-KW"/>
</dbReference>
<reference evidence="6 7" key="1">
    <citation type="submission" date="2020-07" db="EMBL/GenBank/DDBJ databases">
        <title>Sequencing the genomes of 1000 actinobacteria strains.</title>
        <authorList>
            <person name="Klenk H.-P."/>
        </authorList>
    </citation>
    <scope>NUCLEOTIDE SEQUENCE [LARGE SCALE GENOMIC DNA]</scope>
    <source>
        <strain evidence="6 7">DSM 22083</strain>
    </source>
</reference>
<dbReference type="PROSITE" id="PS51683">
    <property type="entry name" value="SAM_OMT_II"/>
    <property type="match status" value="1"/>
</dbReference>
<evidence type="ECO:0000259" key="5">
    <source>
        <dbReference type="Pfam" id="PF08100"/>
    </source>
</evidence>
<dbReference type="Gene3D" id="1.10.10.10">
    <property type="entry name" value="Winged helix-like DNA-binding domain superfamily/Winged helix DNA-binding domain"/>
    <property type="match status" value="1"/>
</dbReference>
<sequence>MTPRALISLLYNGSKAVDVLQAALDLGILEALDPGPVRLGELSDRFGLVPGRLHKLLDCLESLGVVEPVRPRAAEVRRLEYRAVAGLLAAAADVLGPASIERDRDRHPWTVLHGRLPEVLRGDVAMPAEAFDWPPSGPEQFVSFEQSMAAGIGPFVESFRLNTTRLWGGRERVRLLDVGGGDGTLAAHLLPANPGLAVDVYNLPAVRSLVERTRSALGCGSRLGFVGGDFLAEPLPTGYDALSFVRVLHDWPSATAELLLRKGFQALAAGGTIMISEEFRTAERLAQQFFWSYFLIGVDSCSSMLRELDEYAELLGRVGFSDIVVLPGPVEILVATK</sequence>
<feature type="domain" description="O-methyltransferase C-terminal" evidence="4">
    <location>
        <begin position="174"/>
        <end position="321"/>
    </location>
</feature>
<feature type="domain" description="O-methyltransferase dimerisation" evidence="5">
    <location>
        <begin position="10"/>
        <end position="69"/>
    </location>
</feature>
<evidence type="ECO:0000313" key="6">
    <source>
        <dbReference type="EMBL" id="NYE73103.1"/>
    </source>
</evidence>
<keyword evidence="1 6" id="KW-0489">Methyltransferase</keyword>
<dbReference type="CDD" id="cd02440">
    <property type="entry name" value="AdoMet_MTases"/>
    <property type="match status" value="1"/>
</dbReference>
<name>A0A7Y9IAL3_9ACTN</name>
<comment type="caution">
    <text evidence="6">The sequence shown here is derived from an EMBL/GenBank/DDBJ whole genome shotgun (WGS) entry which is preliminary data.</text>
</comment>
<evidence type="ECO:0000256" key="3">
    <source>
        <dbReference type="ARBA" id="ARBA00022691"/>
    </source>
</evidence>
<dbReference type="InterPro" id="IPR016461">
    <property type="entry name" value="COMT-like"/>
</dbReference>
<evidence type="ECO:0000256" key="2">
    <source>
        <dbReference type="ARBA" id="ARBA00022679"/>
    </source>
</evidence>
<evidence type="ECO:0000256" key="1">
    <source>
        <dbReference type="ARBA" id="ARBA00022603"/>
    </source>
</evidence>
<dbReference type="PANTHER" id="PTHR43712">
    <property type="entry name" value="PUTATIVE (AFU_ORTHOLOGUE AFUA_4G14580)-RELATED"/>
    <property type="match status" value="1"/>
</dbReference>
<keyword evidence="3" id="KW-0949">S-adenosyl-L-methionine</keyword>
<dbReference type="InterPro" id="IPR036390">
    <property type="entry name" value="WH_DNA-bd_sf"/>
</dbReference>
<dbReference type="SUPFAM" id="SSF53335">
    <property type="entry name" value="S-adenosyl-L-methionine-dependent methyltransferases"/>
    <property type="match status" value="1"/>
</dbReference>
<dbReference type="GO" id="GO:0046983">
    <property type="term" value="F:protein dimerization activity"/>
    <property type="evidence" value="ECO:0007669"/>
    <property type="project" value="InterPro"/>
</dbReference>
<protein>
    <submittedName>
        <fullName evidence="6">SAM-dependent methyltransferase</fullName>
    </submittedName>
</protein>
<dbReference type="PANTHER" id="PTHR43712:SF2">
    <property type="entry name" value="O-METHYLTRANSFERASE CICE"/>
    <property type="match status" value="1"/>
</dbReference>
<dbReference type="EMBL" id="JACCBU010000001">
    <property type="protein sequence ID" value="NYE73103.1"/>
    <property type="molecule type" value="Genomic_DNA"/>
</dbReference>
<evidence type="ECO:0000313" key="7">
    <source>
        <dbReference type="Proteomes" id="UP000569914"/>
    </source>
</evidence>
<organism evidence="6 7">
    <name type="scientific">Microlunatus parietis</name>
    <dbReference type="NCBI Taxonomy" id="682979"/>
    <lineage>
        <taxon>Bacteria</taxon>
        <taxon>Bacillati</taxon>
        <taxon>Actinomycetota</taxon>
        <taxon>Actinomycetes</taxon>
        <taxon>Propionibacteriales</taxon>
        <taxon>Propionibacteriaceae</taxon>
        <taxon>Microlunatus</taxon>
    </lineage>
</organism>
<gene>
    <name evidence="6" type="ORF">BKA15_004432</name>
</gene>
<dbReference type="SUPFAM" id="SSF46785">
    <property type="entry name" value="Winged helix' DNA-binding domain"/>
    <property type="match status" value="1"/>
</dbReference>
<dbReference type="Proteomes" id="UP000569914">
    <property type="component" value="Unassembled WGS sequence"/>
</dbReference>
<dbReference type="InterPro" id="IPR036388">
    <property type="entry name" value="WH-like_DNA-bd_sf"/>
</dbReference>
<keyword evidence="2 6" id="KW-0808">Transferase</keyword>
<dbReference type="Pfam" id="PF00891">
    <property type="entry name" value="Methyltransf_2"/>
    <property type="match status" value="1"/>
</dbReference>
<accession>A0A7Y9IAL3</accession>
<dbReference type="GO" id="GO:0008171">
    <property type="term" value="F:O-methyltransferase activity"/>
    <property type="evidence" value="ECO:0007669"/>
    <property type="project" value="InterPro"/>
</dbReference>
<dbReference type="Pfam" id="PF08100">
    <property type="entry name" value="Dimerisation"/>
    <property type="match status" value="1"/>
</dbReference>
<keyword evidence="7" id="KW-1185">Reference proteome</keyword>
<dbReference type="RefSeq" id="WP_179754357.1">
    <property type="nucleotide sequence ID" value="NZ_JACCBU010000001.1"/>
</dbReference>
<proteinExistence type="predicted"/>
<evidence type="ECO:0000259" key="4">
    <source>
        <dbReference type="Pfam" id="PF00891"/>
    </source>
</evidence>
<dbReference type="InterPro" id="IPR001077">
    <property type="entry name" value="COMT_C"/>
</dbReference>
<dbReference type="AlphaFoldDB" id="A0A7Y9IAL3"/>
<dbReference type="Gene3D" id="3.40.50.150">
    <property type="entry name" value="Vaccinia Virus protein VP39"/>
    <property type="match status" value="1"/>
</dbReference>
<dbReference type="InterPro" id="IPR012967">
    <property type="entry name" value="COMT_dimerisation"/>
</dbReference>
<dbReference type="InterPro" id="IPR029063">
    <property type="entry name" value="SAM-dependent_MTases_sf"/>
</dbReference>